<dbReference type="InParanoid" id="E9G5T9"/>
<dbReference type="OrthoDB" id="6360427at2759"/>
<sequence>MGLKTLNDRGSKPQQNSRNMFNMYRRRFYNAKASAMNGGSSEELGHDRFNYMNPNVNYDKWPRRLRPKKNSLKVELEAPESPHMPEADGSGRESSTFAEVRHCNGSLREHQRLLNLRSSRHKCSPRCRVKGLPYRKPIT</sequence>
<protein>
    <submittedName>
        <fullName evidence="2">Uncharacterized protein</fullName>
    </submittedName>
</protein>
<dbReference type="KEGG" id="dpx:DAPPUDRAFT_238217"/>
<proteinExistence type="predicted"/>
<evidence type="ECO:0000313" key="3">
    <source>
        <dbReference type="Proteomes" id="UP000000305"/>
    </source>
</evidence>
<dbReference type="AlphaFoldDB" id="E9G5T9"/>
<evidence type="ECO:0000313" key="2">
    <source>
        <dbReference type="EMBL" id="EFX84821.1"/>
    </source>
</evidence>
<evidence type="ECO:0000256" key="1">
    <source>
        <dbReference type="SAM" id="MobiDB-lite"/>
    </source>
</evidence>
<dbReference type="HOGENOM" id="CLU_1847117_0_0_1"/>
<keyword evidence="3" id="KW-1185">Reference proteome</keyword>
<accession>E9G5T9</accession>
<dbReference type="Proteomes" id="UP000000305">
    <property type="component" value="Unassembled WGS sequence"/>
</dbReference>
<feature type="region of interest" description="Disordered" evidence="1">
    <location>
        <begin position="76"/>
        <end position="99"/>
    </location>
</feature>
<dbReference type="EMBL" id="GL732533">
    <property type="protein sequence ID" value="EFX84821.1"/>
    <property type="molecule type" value="Genomic_DNA"/>
</dbReference>
<name>E9G5T9_DAPPU</name>
<organism evidence="2 3">
    <name type="scientific">Daphnia pulex</name>
    <name type="common">Water flea</name>
    <dbReference type="NCBI Taxonomy" id="6669"/>
    <lineage>
        <taxon>Eukaryota</taxon>
        <taxon>Metazoa</taxon>
        <taxon>Ecdysozoa</taxon>
        <taxon>Arthropoda</taxon>
        <taxon>Crustacea</taxon>
        <taxon>Branchiopoda</taxon>
        <taxon>Diplostraca</taxon>
        <taxon>Cladocera</taxon>
        <taxon>Anomopoda</taxon>
        <taxon>Daphniidae</taxon>
        <taxon>Daphnia</taxon>
    </lineage>
</organism>
<reference evidence="2 3" key="1">
    <citation type="journal article" date="2011" name="Science">
        <title>The ecoresponsive genome of Daphnia pulex.</title>
        <authorList>
            <person name="Colbourne J.K."/>
            <person name="Pfrender M.E."/>
            <person name="Gilbert D."/>
            <person name="Thomas W.K."/>
            <person name="Tucker A."/>
            <person name="Oakley T.H."/>
            <person name="Tokishita S."/>
            <person name="Aerts A."/>
            <person name="Arnold G.J."/>
            <person name="Basu M.K."/>
            <person name="Bauer D.J."/>
            <person name="Caceres C.E."/>
            <person name="Carmel L."/>
            <person name="Casola C."/>
            <person name="Choi J.H."/>
            <person name="Detter J.C."/>
            <person name="Dong Q."/>
            <person name="Dusheyko S."/>
            <person name="Eads B.D."/>
            <person name="Frohlich T."/>
            <person name="Geiler-Samerotte K.A."/>
            <person name="Gerlach D."/>
            <person name="Hatcher P."/>
            <person name="Jogdeo S."/>
            <person name="Krijgsveld J."/>
            <person name="Kriventseva E.V."/>
            <person name="Kultz D."/>
            <person name="Laforsch C."/>
            <person name="Lindquist E."/>
            <person name="Lopez J."/>
            <person name="Manak J.R."/>
            <person name="Muller J."/>
            <person name="Pangilinan J."/>
            <person name="Patwardhan R.P."/>
            <person name="Pitluck S."/>
            <person name="Pritham E.J."/>
            <person name="Rechtsteiner A."/>
            <person name="Rho M."/>
            <person name="Rogozin I.B."/>
            <person name="Sakarya O."/>
            <person name="Salamov A."/>
            <person name="Schaack S."/>
            <person name="Shapiro H."/>
            <person name="Shiga Y."/>
            <person name="Skalitzky C."/>
            <person name="Smith Z."/>
            <person name="Souvorov A."/>
            <person name="Sung W."/>
            <person name="Tang Z."/>
            <person name="Tsuchiya D."/>
            <person name="Tu H."/>
            <person name="Vos H."/>
            <person name="Wang M."/>
            <person name="Wolf Y.I."/>
            <person name="Yamagata H."/>
            <person name="Yamada T."/>
            <person name="Ye Y."/>
            <person name="Shaw J.R."/>
            <person name="Andrews J."/>
            <person name="Crease T.J."/>
            <person name="Tang H."/>
            <person name="Lucas S.M."/>
            <person name="Robertson H.M."/>
            <person name="Bork P."/>
            <person name="Koonin E.V."/>
            <person name="Zdobnov E.M."/>
            <person name="Grigoriev I.V."/>
            <person name="Lynch M."/>
            <person name="Boore J.L."/>
        </authorList>
    </citation>
    <scope>NUCLEOTIDE SEQUENCE [LARGE SCALE GENOMIC DNA]</scope>
</reference>
<gene>
    <name evidence="2" type="ORF">DAPPUDRAFT_238217</name>
</gene>